<organism evidence="2">
    <name type="scientific">Candidatus Caldatribacterium californiense</name>
    <dbReference type="NCBI Taxonomy" id="1454726"/>
    <lineage>
        <taxon>Bacteria</taxon>
        <taxon>Pseudomonadati</taxon>
        <taxon>Atribacterota</taxon>
        <taxon>Atribacteria</taxon>
        <taxon>Atribacterales</taxon>
        <taxon>Candidatus Caldatribacteriaceae</taxon>
        <taxon>Candidatus Caldatribacterium</taxon>
    </lineage>
</organism>
<dbReference type="AlphaFoldDB" id="A0A7V3YJX7"/>
<dbReference type="PANTHER" id="PTHR37168">
    <property type="entry name" value="CRISPR-ASSOCIATED EXONUCLEASE CAS4"/>
    <property type="match status" value="1"/>
</dbReference>
<gene>
    <name evidence="2" type="ORF">ENU96_00135</name>
</gene>
<feature type="domain" description="DUF83" evidence="1">
    <location>
        <begin position="18"/>
        <end position="122"/>
    </location>
</feature>
<dbReference type="Pfam" id="PF01930">
    <property type="entry name" value="Cas_Cas4"/>
    <property type="match status" value="1"/>
</dbReference>
<protein>
    <submittedName>
        <fullName evidence="2">Dna2/Cas4 domain-containing protein</fullName>
    </submittedName>
</protein>
<dbReference type="Gene3D" id="3.90.320.10">
    <property type="match status" value="1"/>
</dbReference>
<evidence type="ECO:0000259" key="1">
    <source>
        <dbReference type="Pfam" id="PF01930"/>
    </source>
</evidence>
<dbReference type="PANTHER" id="PTHR37168:SF2">
    <property type="entry name" value="CRISPR-ASSOCIATED EXONUCLEASE CAS4"/>
    <property type="match status" value="1"/>
</dbReference>
<dbReference type="InterPro" id="IPR022765">
    <property type="entry name" value="Dna2/Cas4_DUF83"/>
</dbReference>
<accession>A0A7V3YJX7</accession>
<proteinExistence type="predicted"/>
<name>A0A7V3YJX7_9BACT</name>
<comment type="caution">
    <text evidence="2">The sequence shown here is derived from an EMBL/GenBank/DDBJ whole genome shotgun (WGS) entry which is preliminary data.</text>
</comment>
<evidence type="ECO:0000313" key="2">
    <source>
        <dbReference type="EMBL" id="HGI74084.1"/>
    </source>
</evidence>
<sequence length="142" mass="16655">MEATKAHFEARPSWKVLGSYVQAFSICPRQVWLMSRQICPDESHELLQVGRLIQSQTYAREHKEVRFEHLTLDLIRRAGKNFVVAEVKKSSRALEAARMQLAFYLFELKQMGIDAEGELLFPPSPLRNRYCRRCAYEEFCWA</sequence>
<dbReference type="InterPro" id="IPR011604">
    <property type="entry name" value="PDDEXK-like_dom_sf"/>
</dbReference>
<dbReference type="EMBL" id="DTEN01000005">
    <property type="protein sequence ID" value="HGI74084.1"/>
    <property type="molecule type" value="Genomic_DNA"/>
</dbReference>
<reference evidence="2" key="1">
    <citation type="journal article" date="2020" name="mSystems">
        <title>Genome- and Community-Level Interaction Insights into Carbon Utilization and Element Cycling Functions of Hydrothermarchaeota in Hydrothermal Sediment.</title>
        <authorList>
            <person name="Zhou Z."/>
            <person name="Liu Y."/>
            <person name="Xu W."/>
            <person name="Pan J."/>
            <person name="Luo Z.H."/>
            <person name="Li M."/>
        </authorList>
    </citation>
    <scope>NUCLEOTIDE SEQUENCE [LARGE SCALE GENOMIC DNA]</scope>
    <source>
        <strain evidence="2">SpSt-716</strain>
    </source>
</reference>